<dbReference type="InterPro" id="IPR011009">
    <property type="entry name" value="Kinase-like_dom_sf"/>
</dbReference>
<organism evidence="4 5">
    <name type="scientific">Phytophthora megakarya</name>
    <dbReference type="NCBI Taxonomy" id="4795"/>
    <lineage>
        <taxon>Eukaryota</taxon>
        <taxon>Sar</taxon>
        <taxon>Stramenopiles</taxon>
        <taxon>Oomycota</taxon>
        <taxon>Peronosporomycetes</taxon>
        <taxon>Peronosporales</taxon>
        <taxon>Peronosporaceae</taxon>
        <taxon>Phytophthora</taxon>
    </lineage>
</organism>
<dbReference type="PANTHER" id="PTHR44329:SF214">
    <property type="entry name" value="PROTEIN KINASE DOMAIN-CONTAINING PROTEIN"/>
    <property type="match status" value="1"/>
</dbReference>
<keyword evidence="2" id="KW-0732">Signal</keyword>
<proteinExistence type="predicted"/>
<evidence type="ECO:0000256" key="2">
    <source>
        <dbReference type="SAM" id="SignalP"/>
    </source>
</evidence>
<sequence length="674" mass="73599">MQLLYGSLALLLALPGVQGRTDIAAQLHDNSAITAPPTPSSLNSALTDLVSSVANFSTFAPNVQRAMLWSAGWVPVTSDSGTADNYEQVYVLCGRTMSDVFLSSETFDNDTLCSLKNCKSNVITYTTSTCDASYVKDKALCAVSPAAAGSSFGTLESSAGPMWSMDGQIDESFDPQIFEYEGSDENTTLYLLAQKSAWTMSDDTCPNGALFIIPCQSVEAEAVDENTQERTWCEPEIELGVKLWVNEAYGSTGSGAGDSGSSKVSSTVAIILGVLLGIFVVATLVFFVMWRRSKSYAKDGLHDNENNTFFMQAHSFHEQPQQRNGNMSGQYVSNNGPHPSFDNAMQIEAVNESFRMRSPELAAFCDDQELMLKRIAFAGILYREKMTSGPNGEVWRGEYEGQQVAIKCTVAAAVASAAAANTSRKSTGINASALLGDKEIKALEDFTKEIRMAAFLDHPNIVRFVGLSWRTLPDLCMVSEYVALGDLAHFLAQPDSKHLTWKNDKLPIAADISNALVYLHSLSPIVLHRDLKSLNVLLTEDLQAKVSDFGLSRETSFDETMTSGVGTLLWTAPEVLRGERYSEKADIYSFGVVLAELDTCMPPYAYSQGRKNKGKNDMDWVPLIASGRASPPFRPDCPRAIRDLAAQCLDQDPNKRPPAMQIVYMLRSKIPPTL</sequence>
<dbReference type="InterPro" id="IPR000719">
    <property type="entry name" value="Prot_kinase_dom"/>
</dbReference>
<dbReference type="Pfam" id="PF00069">
    <property type="entry name" value="Pkinase"/>
    <property type="match status" value="1"/>
</dbReference>
<reference evidence="5" key="1">
    <citation type="submission" date="2017-03" db="EMBL/GenBank/DDBJ databases">
        <title>Phytopthora megakarya and P. palmivora, two closely related causual agents of cacao black pod achieved similar genome size and gene model numbers by different mechanisms.</title>
        <authorList>
            <person name="Ali S."/>
            <person name="Shao J."/>
            <person name="Larry D.J."/>
            <person name="Kronmiller B."/>
            <person name="Shen D."/>
            <person name="Strem M.D."/>
            <person name="Melnick R.L."/>
            <person name="Guiltinan M.J."/>
            <person name="Tyler B.M."/>
            <person name="Meinhardt L.W."/>
            <person name="Bailey B.A."/>
        </authorList>
    </citation>
    <scope>NUCLEOTIDE SEQUENCE [LARGE SCALE GENOMIC DNA]</scope>
    <source>
        <strain evidence="5">zdho120</strain>
    </source>
</reference>
<feature type="signal peptide" evidence="2">
    <location>
        <begin position="1"/>
        <end position="19"/>
    </location>
</feature>
<dbReference type="InterPro" id="IPR008271">
    <property type="entry name" value="Ser/Thr_kinase_AS"/>
</dbReference>
<dbReference type="CDD" id="cd13999">
    <property type="entry name" value="STKc_MAP3K-like"/>
    <property type="match status" value="1"/>
</dbReference>
<comment type="caution">
    <text evidence="4">The sequence shown here is derived from an EMBL/GenBank/DDBJ whole genome shotgun (WGS) entry which is preliminary data.</text>
</comment>
<dbReference type="InterPro" id="IPR051681">
    <property type="entry name" value="Ser/Thr_Kinases-Pseudokinases"/>
</dbReference>
<dbReference type="AlphaFoldDB" id="A0A225WKD6"/>
<feature type="chain" id="PRO_5012330204" evidence="2">
    <location>
        <begin position="20"/>
        <end position="674"/>
    </location>
</feature>
<dbReference type="EMBL" id="NBNE01000642">
    <property type="protein sequence ID" value="OWZ18095.1"/>
    <property type="molecule type" value="Genomic_DNA"/>
</dbReference>
<keyword evidence="5" id="KW-1185">Reference proteome</keyword>
<name>A0A225WKD6_9STRA</name>
<keyword evidence="1" id="KW-0812">Transmembrane</keyword>
<dbReference type="PROSITE" id="PS50011">
    <property type="entry name" value="PROTEIN_KINASE_DOM"/>
    <property type="match status" value="1"/>
</dbReference>
<evidence type="ECO:0000313" key="4">
    <source>
        <dbReference type="EMBL" id="OWZ18095.1"/>
    </source>
</evidence>
<dbReference type="SMART" id="SM00220">
    <property type="entry name" value="S_TKc"/>
    <property type="match status" value="1"/>
</dbReference>
<keyword evidence="4" id="KW-0418">Kinase</keyword>
<accession>A0A225WKD6</accession>
<feature type="domain" description="Protein kinase" evidence="3">
    <location>
        <begin position="380"/>
        <end position="674"/>
    </location>
</feature>
<keyword evidence="1" id="KW-0472">Membrane</keyword>
<dbReference type="SUPFAM" id="SSF56112">
    <property type="entry name" value="Protein kinase-like (PK-like)"/>
    <property type="match status" value="1"/>
</dbReference>
<gene>
    <name evidence="4" type="ORF">PHMEG_0007865</name>
</gene>
<evidence type="ECO:0000259" key="3">
    <source>
        <dbReference type="PROSITE" id="PS50011"/>
    </source>
</evidence>
<dbReference type="Proteomes" id="UP000198211">
    <property type="component" value="Unassembled WGS sequence"/>
</dbReference>
<dbReference type="PANTHER" id="PTHR44329">
    <property type="entry name" value="SERINE/THREONINE-PROTEIN KINASE TNNI3K-RELATED"/>
    <property type="match status" value="1"/>
</dbReference>
<dbReference type="OrthoDB" id="4062651at2759"/>
<dbReference type="GO" id="GO:0004674">
    <property type="term" value="F:protein serine/threonine kinase activity"/>
    <property type="evidence" value="ECO:0007669"/>
    <property type="project" value="TreeGrafter"/>
</dbReference>
<dbReference type="Gene3D" id="3.30.200.20">
    <property type="entry name" value="Phosphorylase Kinase, domain 1"/>
    <property type="match status" value="1"/>
</dbReference>
<keyword evidence="4" id="KW-0808">Transferase</keyword>
<dbReference type="STRING" id="4795.A0A225WKD6"/>
<feature type="transmembrane region" description="Helical" evidence="1">
    <location>
        <begin position="268"/>
        <end position="290"/>
    </location>
</feature>
<dbReference type="Gene3D" id="1.10.510.10">
    <property type="entry name" value="Transferase(Phosphotransferase) domain 1"/>
    <property type="match status" value="1"/>
</dbReference>
<evidence type="ECO:0000313" key="5">
    <source>
        <dbReference type="Proteomes" id="UP000198211"/>
    </source>
</evidence>
<dbReference type="PROSITE" id="PS00108">
    <property type="entry name" value="PROTEIN_KINASE_ST"/>
    <property type="match status" value="1"/>
</dbReference>
<dbReference type="GO" id="GO:0005524">
    <property type="term" value="F:ATP binding"/>
    <property type="evidence" value="ECO:0007669"/>
    <property type="project" value="InterPro"/>
</dbReference>
<evidence type="ECO:0000256" key="1">
    <source>
        <dbReference type="SAM" id="Phobius"/>
    </source>
</evidence>
<protein>
    <submittedName>
        <fullName evidence="4">Protein kinase</fullName>
    </submittedName>
</protein>
<keyword evidence="1" id="KW-1133">Transmembrane helix</keyword>